<accession>W2WKF0</accession>
<reference evidence="1 2" key="1">
    <citation type="submission" date="2013-11" db="EMBL/GenBank/DDBJ databases">
        <title>The Genome Sequence of Phytophthora parasitica CJ01A1.</title>
        <authorList>
            <consortium name="The Broad Institute Genomics Platform"/>
            <person name="Russ C."/>
            <person name="Tyler B."/>
            <person name="Panabieres F."/>
            <person name="Shan W."/>
            <person name="Tripathy S."/>
            <person name="Grunwald N."/>
            <person name="Machado M."/>
            <person name="Johnson C.S."/>
            <person name="Walker B."/>
            <person name="Young S.K."/>
            <person name="Zeng Q."/>
            <person name="Gargeya S."/>
            <person name="Fitzgerald M."/>
            <person name="Haas B."/>
            <person name="Abouelleil A."/>
            <person name="Allen A.W."/>
            <person name="Alvarado L."/>
            <person name="Arachchi H.M."/>
            <person name="Berlin A.M."/>
            <person name="Chapman S.B."/>
            <person name="Gainer-Dewar J."/>
            <person name="Goldberg J."/>
            <person name="Griggs A."/>
            <person name="Gujja S."/>
            <person name="Hansen M."/>
            <person name="Howarth C."/>
            <person name="Imamovic A."/>
            <person name="Ireland A."/>
            <person name="Larimer J."/>
            <person name="McCowan C."/>
            <person name="Murphy C."/>
            <person name="Pearson M."/>
            <person name="Poon T.W."/>
            <person name="Priest M."/>
            <person name="Roberts A."/>
            <person name="Saif S."/>
            <person name="Shea T."/>
            <person name="Sisk P."/>
            <person name="Sykes S."/>
            <person name="Wortman J."/>
            <person name="Nusbaum C."/>
            <person name="Birren B."/>
        </authorList>
    </citation>
    <scope>NUCLEOTIDE SEQUENCE [LARGE SCALE GENOMIC DNA]</scope>
    <source>
        <strain evidence="1 2">CJ01A1</strain>
    </source>
</reference>
<dbReference type="Proteomes" id="UP000018958">
    <property type="component" value="Unassembled WGS sequence"/>
</dbReference>
<evidence type="ECO:0000313" key="2">
    <source>
        <dbReference type="Proteomes" id="UP000018958"/>
    </source>
</evidence>
<comment type="caution">
    <text evidence="1">The sequence shown here is derived from an EMBL/GenBank/DDBJ whole genome shotgun (WGS) entry which is preliminary data.</text>
</comment>
<proteinExistence type="predicted"/>
<name>W2WKF0_PHYNI</name>
<dbReference type="EMBL" id="ANIX01002806">
    <property type="protein sequence ID" value="ETP10074.1"/>
    <property type="molecule type" value="Genomic_DNA"/>
</dbReference>
<organism evidence="1 2">
    <name type="scientific">Phytophthora nicotianae CJ01A1</name>
    <dbReference type="NCBI Taxonomy" id="1317063"/>
    <lineage>
        <taxon>Eukaryota</taxon>
        <taxon>Sar</taxon>
        <taxon>Stramenopiles</taxon>
        <taxon>Oomycota</taxon>
        <taxon>Peronosporomycetes</taxon>
        <taxon>Peronosporales</taxon>
        <taxon>Peronosporaceae</taxon>
        <taxon>Phytophthora</taxon>
    </lineage>
</organism>
<gene>
    <name evidence="1" type="ORF">F441_14203</name>
</gene>
<protein>
    <submittedName>
        <fullName evidence="1">Uncharacterized protein</fullName>
    </submittedName>
</protein>
<evidence type="ECO:0000313" key="1">
    <source>
        <dbReference type="EMBL" id="ETP10074.1"/>
    </source>
</evidence>
<sequence length="198" mass="22891">MAEAGQPKPPTDQPLIVTPSSRLEKLNILLLHFEHNNAKKKEPQTPGTKAPQVTARVAKLLNHNKELVRQVWADYWIKKLVQCARLPANYLPKPTVVHRVRVAAAAVQLFVRQRRMLRQQTTPKMLETFSISWGYFHVCMLSKSVMAASLRGVQRYLPYLGYKRGKQKGSLTYRLREENQRKRDLYLSDMADITAKRK</sequence>
<dbReference type="AlphaFoldDB" id="W2WKF0"/>